<dbReference type="InterPro" id="IPR011006">
    <property type="entry name" value="CheY-like_superfamily"/>
</dbReference>
<dbReference type="SMART" id="SM00448">
    <property type="entry name" value="REC"/>
    <property type="match status" value="1"/>
</dbReference>
<dbReference type="SUPFAM" id="SSF52172">
    <property type="entry name" value="CheY-like"/>
    <property type="match status" value="1"/>
</dbReference>
<dbReference type="RefSeq" id="WP_066412406.1">
    <property type="nucleotide sequence ID" value="NZ_CP018866.1"/>
</dbReference>
<dbReference type="STRING" id="1314751.GCA_001591425_00783"/>
<dbReference type="PANTHER" id="PTHR43228:SF1">
    <property type="entry name" value="TWO-COMPONENT RESPONSE REGULATOR ARR22"/>
    <property type="match status" value="1"/>
</dbReference>
<keyword evidence="1" id="KW-0597">Phosphoprotein</keyword>
<feature type="modified residue" description="4-aspartylphosphate" evidence="1">
    <location>
        <position position="53"/>
    </location>
</feature>
<dbReference type="GO" id="GO:0000160">
    <property type="term" value="P:phosphorelay signal transduction system"/>
    <property type="evidence" value="ECO:0007669"/>
    <property type="project" value="InterPro"/>
</dbReference>
<dbReference type="PROSITE" id="PS50110">
    <property type="entry name" value="RESPONSE_REGULATORY"/>
    <property type="match status" value="1"/>
</dbReference>
<protein>
    <recommendedName>
        <fullName evidence="2">Response regulatory domain-containing protein</fullName>
    </recommendedName>
</protein>
<reference evidence="3 4" key="1">
    <citation type="submission" date="2016-12" db="EMBL/GenBank/DDBJ databases">
        <title>The whole genome sequencing and assembly of Bacillus cohnii DSM 6307T strain.</title>
        <authorList>
            <person name="Lee Y.-J."/>
            <person name="Yi H."/>
            <person name="Bahn Y.-S."/>
            <person name="Kim J.F."/>
            <person name="Lee D.-W."/>
        </authorList>
    </citation>
    <scope>NUCLEOTIDE SEQUENCE [LARGE SCALE GENOMIC DNA]</scope>
    <source>
        <strain evidence="3 4">DSM 6307</strain>
    </source>
</reference>
<dbReference type="Proteomes" id="UP000215224">
    <property type="component" value="Chromosome"/>
</dbReference>
<evidence type="ECO:0000313" key="4">
    <source>
        <dbReference type="Proteomes" id="UP000215224"/>
    </source>
</evidence>
<dbReference type="Pfam" id="PF00072">
    <property type="entry name" value="Response_reg"/>
    <property type="match status" value="1"/>
</dbReference>
<sequence length="118" mass="13157">MKKVLIVDDSKFMRKLLKRLVEKGDYQIIAEASNGQEAIEKLQEFSPDITLLDITLPCMSGLEILKKIKEQDPSSKVVICSSLSYESLVDESEGLGANGFIVKPYFDKLLSTLDQISS</sequence>
<dbReference type="InterPro" id="IPR001789">
    <property type="entry name" value="Sig_transdc_resp-reg_receiver"/>
</dbReference>
<accession>A0A223KUM7</accession>
<evidence type="ECO:0000313" key="3">
    <source>
        <dbReference type="EMBL" id="AST93023.1"/>
    </source>
</evidence>
<keyword evidence="4" id="KW-1185">Reference proteome</keyword>
<proteinExistence type="predicted"/>
<dbReference type="InterPro" id="IPR052048">
    <property type="entry name" value="ST_Response_Regulator"/>
</dbReference>
<feature type="domain" description="Response regulatory" evidence="2">
    <location>
        <begin position="3"/>
        <end position="118"/>
    </location>
</feature>
<dbReference type="AlphaFoldDB" id="A0A223KUM7"/>
<evidence type="ECO:0000259" key="2">
    <source>
        <dbReference type="PROSITE" id="PS50110"/>
    </source>
</evidence>
<dbReference type="PANTHER" id="PTHR43228">
    <property type="entry name" value="TWO-COMPONENT RESPONSE REGULATOR"/>
    <property type="match status" value="1"/>
</dbReference>
<evidence type="ECO:0000256" key="1">
    <source>
        <dbReference type="PROSITE-ProRule" id="PRU00169"/>
    </source>
</evidence>
<name>A0A223KUM7_9BACI</name>
<dbReference type="Gene3D" id="3.40.50.2300">
    <property type="match status" value="1"/>
</dbReference>
<dbReference type="KEGG" id="bcoh:BC6307_18050"/>
<gene>
    <name evidence="3" type="ORF">BC6307_18050</name>
</gene>
<organism evidence="3 4">
    <name type="scientific">Sutcliffiella cohnii</name>
    <dbReference type="NCBI Taxonomy" id="33932"/>
    <lineage>
        <taxon>Bacteria</taxon>
        <taxon>Bacillati</taxon>
        <taxon>Bacillota</taxon>
        <taxon>Bacilli</taxon>
        <taxon>Bacillales</taxon>
        <taxon>Bacillaceae</taxon>
        <taxon>Sutcliffiella</taxon>
    </lineage>
</organism>
<dbReference type="EMBL" id="CP018866">
    <property type="protein sequence ID" value="AST93023.1"/>
    <property type="molecule type" value="Genomic_DNA"/>
</dbReference>